<evidence type="ECO:0000313" key="3">
    <source>
        <dbReference type="Proteomes" id="UP000222163"/>
    </source>
</evidence>
<feature type="non-terminal residue" evidence="2">
    <location>
        <position position="117"/>
    </location>
</feature>
<dbReference type="Proteomes" id="UP000222163">
    <property type="component" value="Unassembled WGS sequence"/>
</dbReference>
<dbReference type="EMBL" id="PDUU01000924">
    <property type="protein sequence ID" value="PHN95875.1"/>
    <property type="molecule type" value="Genomic_DNA"/>
</dbReference>
<accession>A0A2G1BQN1</accession>
<dbReference type="SUPFAM" id="SSF81660">
    <property type="entry name" value="Metal cation-transporting ATPase, ATP-binding domain N"/>
    <property type="match status" value="1"/>
</dbReference>
<evidence type="ECO:0000313" key="2">
    <source>
        <dbReference type="EMBL" id="PHN95875.1"/>
    </source>
</evidence>
<evidence type="ECO:0000256" key="1">
    <source>
        <dbReference type="ARBA" id="ARBA00006024"/>
    </source>
</evidence>
<comment type="similarity">
    <text evidence="1">Belongs to the cation transport ATPase (P-type) (TC 3.A.3) family. Type IB subfamily.</text>
</comment>
<dbReference type="GO" id="GO:0022857">
    <property type="term" value="F:transmembrane transporter activity"/>
    <property type="evidence" value="ECO:0007669"/>
    <property type="project" value="TreeGrafter"/>
</dbReference>
<proteinExistence type="inferred from homology"/>
<name>A0A2G1BQN1_9FLAO</name>
<organism evidence="2 3">
    <name type="scientific">Tenacibaculum discolor</name>
    <dbReference type="NCBI Taxonomy" id="361581"/>
    <lineage>
        <taxon>Bacteria</taxon>
        <taxon>Pseudomonadati</taxon>
        <taxon>Bacteroidota</taxon>
        <taxon>Flavobacteriia</taxon>
        <taxon>Flavobacteriales</taxon>
        <taxon>Flavobacteriaceae</taxon>
        <taxon>Tenacibaculum</taxon>
    </lineage>
</organism>
<comment type="caution">
    <text evidence="2">The sequence shown here is derived from an EMBL/GenBank/DDBJ whole genome shotgun (WGS) entry which is preliminary data.</text>
</comment>
<dbReference type="PANTHER" id="PTHR48085">
    <property type="entry name" value="CADMIUM/ZINC-TRANSPORTING ATPASE HMA2-RELATED"/>
    <property type="match status" value="1"/>
</dbReference>
<gene>
    <name evidence="2" type="ORF">CSC81_18125</name>
</gene>
<dbReference type="AlphaFoldDB" id="A0A2G1BQN1"/>
<protein>
    <submittedName>
        <fullName evidence="2">Haloacid dehalogenase</fullName>
    </submittedName>
</protein>
<dbReference type="Gene3D" id="3.40.1110.10">
    <property type="entry name" value="Calcium-transporting ATPase, cytoplasmic domain N"/>
    <property type="match status" value="1"/>
</dbReference>
<sequence>EGKPKVVSIETSPDFLEDDLLRLAASVERSSEHPLADAIVRAAKERDLTLANVEEFDSPTGKGVTGKVEGKTILLGNAAYLKSLGVQTQTLEPQAENLRGEGATVINIALDGKLVGL</sequence>
<dbReference type="GO" id="GO:0016020">
    <property type="term" value="C:membrane"/>
    <property type="evidence" value="ECO:0007669"/>
    <property type="project" value="TreeGrafter"/>
</dbReference>
<dbReference type="GO" id="GO:0000166">
    <property type="term" value="F:nucleotide binding"/>
    <property type="evidence" value="ECO:0007669"/>
    <property type="project" value="InterPro"/>
</dbReference>
<dbReference type="InterPro" id="IPR023299">
    <property type="entry name" value="ATPase_P-typ_cyto_dom_N"/>
</dbReference>
<reference evidence="2 3" key="1">
    <citation type="journal article" date="2016" name="Nat. Commun.">
        <title>Microbial interactions lead to rapid micro-scale successions on model marine particles.</title>
        <authorList>
            <person name="Datta M.S."/>
            <person name="Sliwerska E."/>
            <person name="Gore J."/>
            <person name="Polz M.F."/>
            <person name="Cordero O.X."/>
        </authorList>
    </citation>
    <scope>NUCLEOTIDE SEQUENCE [LARGE SCALE GENOMIC DNA]</scope>
    <source>
        <strain evidence="2 3">4G03</strain>
    </source>
</reference>
<dbReference type="InterPro" id="IPR051014">
    <property type="entry name" value="Cation_Transport_ATPase_IB"/>
</dbReference>
<feature type="non-terminal residue" evidence="2">
    <location>
        <position position="1"/>
    </location>
</feature>